<evidence type="ECO:0000313" key="14">
    <source>
        <dbReference type="Proteomes" id="UP000807306"/>
    </source>
</evidence>
<dbReference type="Gene3D" id="6.10.250.1900">
    <property type="match status" value="1"/>
</dbReference>
<feature type="region of interest" description="Disordered" evidence="10">
    <location>
        <begin position="292"/>
        <end position="319"/>
    </location>
</feature>
<dbReference type="InterPro" id="IPR018867">
    <property type="entry name" value="Cell_div_borealin"/>
</dbReference>
<feature type="compositionally biased region" description="Polar residues" evidence="10">
    <location>
        <begin position="137"/>
        <end position="174"/>
    </location>
</feature>
<dbReference type="GO" id="GO:0005634">
    <property type="term" value="C:nucleus"/>
    <property type="evidence" value="ECO:0007669"/>
    <property type="project" value="UniProtKB-SubCell"/>
</dbReference>
<feature type="compositionally biased region" description="Low complexity" evidence="10">
    <location>
        <begin position="175"/>
        <end position="189"/>
    </location>
</feature>
<feature type="compositionally biased region" description="Acidic residues" evidence="10">
    <location>
        <begin position="294"/>
        <end position="307"/>
    </location>
</feature>
<sequence length="473" mass="51921">MELPTTKRRYTDEEKKQLIANLDIEVAHRTRQLKADLDVKLETFILYQQAQISRIPKQVRNMTIREFGEKYEGDLQSALRGYQKERLAAAGIDASAGEIDKNERKRKWVASQEVETEASGSLSQSKEAEPPRAAKTARTQLHSPKKAGSSTGPGTAQGSRLTALNRTPGASRTMSRIPQSPSPQKQRPPFNNTTSTFNPHATARPTSPLKSQLSKQSVAPSNPQSRVPSSSKFNPSLPSKTPAFPPRTNTNAGTQMRLPRKDENLLSVNGSPLANPYEFGLGWFKGVQAQAQADDMDESQDLSDLSEDQNTRTLKRTKSSIVIRRDPSVAFPSALNGVHSRTDSQLSFYTASDQTTSSSHSRDDSHPALGQPPPSTLAQPNNPLTTFRFPSSRPVNSGFGNTDMTPKPKTHVRTFSAMVAIPTKDGHVLEFDPLQTSPGALDALEGITDSTKKQAKAEMGRLIQATVDKWRIR</sequence>
<reference evidence="13" key="1">
    <citation type="submission" date="2020-11" db="EMBL/GenBank/DDBJ databases">
        <authorList>
            <consortium name="DOE Joint Genome Institute"/>
            <person name="Ahrendt S."/>
            <person name="Riley R."/>
            <person name="Andreopoulos W."/>
            <person name="Labutti K."/>
            <person name="Pangilinan J."/>
            <person name="Ruiz-Duenas F.J."/>
            <person name="Barrasa J.M."/>
            <person name="Sanchez-Garcia M."/>
            <person name="Camarero S."/>
            <person name="Miyauchi S."/>
            <person name="Serrano A."/>
            <person name="Linde D."/>
            <person name="Babiker R."/>
            <person name="Drula E."/>
            <person name="Ayuso-Fernandez I."/>
            <person name="Pacheco R."/>
            <person name="Padilla G."/>
            <person name="Ferreira P."/>
            <person name="Barriuso J."/>
            <person name="Kellner H."/>
            <person name="Castanera R."/>
            <person name="Alfaro M."/>
            <person name="Ramirez L."/>
            <person name="Pisabarro A.G."/>
            <person name="Kuo A."/>
            <person name="Tritt A."/>
            <person name="Lipzen A."/>
            <person name="He G."/>
            <person name="Yan M."/>
            <person name="Ng V."/>
            <person name="Cullen D."/>
            <person name="Martin F."/>
            <person name="Rosso M.-N."/>
            <person name="Henrissat B."/>
            <person name="Hibbett D."/>
            <person name="Martinez A.T."/>
            <person name="Grigoriev I.V."/>
        </authorList>
    </citation>
    <scope>NUCLEOTIDE SEQUENCE</scope>
    <source>
        <strain evidence="13">CBS 506.95</strain>
    </source>
</reference>
<dbReference type="Pfam" id="PF10444">
    <property type="entry name" value="Nbl1_Borealin_N"/>
    <property type="match status" value="1"/>
</dbReference>
<evidence type="ECO:0000256" key="5">
    <source>
        <dbReference type="ARBA" id="ARBA00022618"/>
    </source>
</evidence>
<dbReference type="InterPro" id="IPR046466">
    <property type="entry name" value="Borealin_C"/>
</dbReference>
<organism evidence="13 14">
    <name type="scientific">Crepidotus variabilis</name>
    <dbReference type="NCBI Taxonomy" id="179855"/>
    <lineage>
        <taxon>Eukaryota</taxon>
        <taxon>Fungi</taxon>
        <taxon>Dikarya</taxon>
        <taxon>Basidiomycota</taxon>
        <taxon>Agaricomycotina</taxon>
        <taxon>Agaricomycetes</taxon>
        <taxon>Agaricomycetidae</taxon>
        <taxon>Agaricales</taxon>
        <taxon>Agaricineae</taxon>
        <taxon>Crepidotaceae</taxon>
        <taxon>Crepidotus</taxon>
    </lineage>
</organism>
<keyword evidence="5" id="KW-0132">Cell division</keyword>
<dbReference type="GO" id="GO:0051233">
    <property type="term" value="C:spindle midzone"/>
    <property type="evidence" value="ECO:0007669"/>
    <property type="project" value="TreeGrafter"/>
</dbReference>
<dbReference type="PANTHER" id="PTHR16040">
    <property type="entry name" value="AUSTRALIN, ISOFORM A-RELATED"/>
    <property type="match status" value="1"/>
</dbReference>
<dbReference type="InterPro" id="IPR018851">
    <property type="entry name" value="Borealin_N"/>
</dbReference>
<evidence type="ECO:0008006" key="15">
    <source>
        <dbReference type="Google" id="ProtNLM"/>
    </source>
</evidence>
<dbReference type="GO" id="GO:0032133">
    <property type="term" value="C:chromosome passenger complex"/>
    <property type="evidence" value="ECO:0007669"/>
    <property type="project" value="TreeGrafter"/>
</dbReference>
<comment type="similarity">
    <text evidence="3">Belongs to the borealin family.</text>
</comment>
<dbReference type="OrthoDB" id="2392550at2759"/>
<evidence type="ECO:0000256" key="4">
    <source>
        <dbReference type="ARBA" id="ARBA00022454"/>
    </source>
</evidence>
<feature type="domain" description="Borealin C-terminal" evidence="12">
    <location>
        <begin position="218"/>
        <end position="309"/>
    </location>
</feature>
<gene>
    <name evidence="13" type="ORF">CPB83DRAFT_855969</name>
</gene>
<evidence type="ECO:0000256" key="7">
    <source>
        <dbReference type="ARBA" id="ARBA00023242"/>
    </source>
</evidence>
<dbReference type="Pfam" id="PF10512">
    <property type="entry name" value="Borealin"/>
    <property type="match status" value="1"/>
</dbReference>
<keyword evidence="14" id="KW-1185">Reference proteome</keyword>
<evidence type="ECO:0000256" key="10">
    <source>
        <dbReference type="SAM" id="MobiDB-lite"/>
    </source>
</evidence>
<accession>A0A9P6JPG0</accession>
<evidence type="ECO:0000259" key="12">
    <source>
        <dbReference type="Pfam" id="PF10512"/>
    </source>
</evidence>
<keyword evidence="4" id="KW-0158">Chromosome</keyword>
<evidence type="ECO:0000256" key="8">
    <source>
        <dbReference type="ARBA" id="ARBA00023306"/>
    </source>
</evidence>
<feature type="region of interest" description="Disordered" evidence="10">
    <location>
        <begin position="351"/>
        <end position="408"/>
    </location>
</feature>
<evidence type="ECO:0000256" key="1">
    <source>
        <dbReference type="ARBA" id="ARBA00004123"/>
    </source>
</evidence>
<feature type="compositionally biased region" description="Polar residues" evidence="10">
    <location>
        <begin position="376"/>
        <end position="404"/>
    </location>
</feature>
<evidence type="ECO:0000256" key="2">
    <source>
        <dbReference type="ARBA" id="ARBA00004584"/>
    </source>
</evidence>
<evidence type="ECO:0000313" key="13">
    <source>
        <dbReference type="EMBL" id="KAF9527540.1"/>
    </source>
</evidence>
<dbReference type="GO" id="GO:0000775">
    <property type="term" value="C:chromosome, centromeric region"/>
    <property type="evidence" value="ECO:0007669"/>
    <property type="project" value="UniProtKB-SubCell"/>
</dbReference>
<evidence type="ECO:0000259" key="11">
    <source>
        <dbReference type="Pfam" id="PF10444"/>
    </source>
</evidence>
<dbReference type="AlphaFoldDB" id="A0A9P6JPG0"/>
<comment type="caution">
    <text evidence="13">The sequence shown here is derived from an EMBL/GenBank/DDBJ whole genome shotgun (WGS) entry which is preliminary data.</text>
</comment>
<feature type="compositionally biased region" description="Polar residues" evidence="10">
    <location>
        <begin position="190"/>
        <end position="239"/>
    </location>
</feature>
<feature type="region of interest" description="Disordered" evidence="10">
    <location>
        <begin position="101"/>
        <end position="260"/>
    </location>
</feature>
<dbReference type="GO" id="GO:0051301">
    <property type="term" value="P:cell division"/>
    <property type="evidence" value="ECO:0007669"/>
    <property type="project" value="UniProtKB-KW"/>
</dbReference>
<evidence type="ECO:0000256" key="6">
    <source>
        <dbReference type="ARBA" id="ARBA00022776"/>
    </source>
</evidence>
<keyword evidence="9" id="KW-0137">Centromere</keyword>
<proteinExistence type="inferred from homology"/>
<keyword evidence="8" id="KW-0131">Cell cycle</keyword>
<dbReference type="Proteomes" id="UP000807306">
    <property type="component" value="Unassembled WGS sequence"/>
</dbReference>
<comment type="subcellular location">
    <subcellularLocation>
        <location evidence="2">Chromosome</location>
        <location evidence="2">Centromere</location>
    </subcellularLocation>
    <subcellularLocation>
        <location evidence="1">Nucleus</location>
    </subcellularLocation>
</comment>
<evidence type="ECO:0000256" key="3">
    <source>
        <dbReference type="ARBA" id="ARBA00009914"/>
    </source>
</evidence>
<feature type="domain" description="Borealin N-terminal" evidence="11">
    <location>
        <begin position="14"/>
        <end position="70"/>
    </location>
</feature>
<dbReference type="GO" id="GO:0000070">
    <property type="term" value="P:mitotic sister chromatid segregation"/>
    <property type="evidence" value="ECO:0007669"/>
    <property type="project" value="TreeGrafter"/>
</dbReference>
<name>A0A9P6JPG0_9AGAR</name>
<dbReference type="EMBL" id="MU157860">
    <property type="protein sequence ID" value="KAF9527540.1"/>
    <property type="molecule type" value="Genomic_DNA"/>
</dbReference>
<keyword evidence="7" id="KW-0539">Nucleus</keyword>
<evidence type="ECO:0000256" key="9">
    <source>
        <dbReference type="ARBA" id="ARBA00023328"/>
    </source>
</evidence>
<dbReference type="PANTHER" id="PTHR16040:SF7">
    <property type="entry name" value="AUSTRALIN, ISOFORM A-RELATED"/>
    <property type="match status" value="1"/>
</dbReference>
<keyword evidence="6" id="KW-0498">Mitosis</keyword>
<protein>
    <recommendedName>
        <fullName evidence="15">Borealin N-terminal domain-containing protein</fullName>
    </recommendedName>
</protein>